<keyword evidence="7" id="KW-1185">Reference proteome</keyword>
<comment type="caution">
    <text evidence="6">The sequence shown here is derived from an EMBL/GenBank/DDBJ whole genome shotgun (WGS) entry which is preliminary data.</text>
</comment>
<evidence type="ECO:0000256" key="3">
    <source>
        <dbReference type="ARBA" id="ARBA00022577"/>
    </source>
</evidence>
<dbReference type="GO" id="GO:0031640">
    <property type="term" value="P:killing of cells of another organism"/>
    <property type="evidence" value="ECO:0007669"/>
    <property type="project" value="UniProtKB-KW"/>
</dbReference>
<dbReference type="Pfam" id="PF25052">
    <property type="entry name" value="AtDEF-like"/>
    <property type="match status" value="1"/>
</dbReference>
<evidence type="ECO:0000313" key="7">
    <source>
        <dbReference type="Proteomes" id="UP000652761"/>
    </source>
</evidence>
<accession>A0A843WW80</accession>
<dbReference type="Proteomes" id="UP000652761">
    <property type="component" value="Unassembled WGS sequence"/>
</dbReference>
<sequence length="83" mass="8463">MASSKFAPVQLVAVVLLLSLVLTAESSYAAGYSKDQGRGEDCVFAGPCKSKADCAGPCKRKGLSPTAVLCAPYIGGLTCCCLT</sequence>
<evidence type="ECO:0000256" key="2">
    <source>
        <dbReference type="ARBA" id="ARBA00022529"/>
    </source>
</evidence>
<evidence type="ECO:0000256" key="4">
    <source>
        <dbReference type="ARBA" id="ARBA00022821"/>
    </source>
</evidence>
<keyword evidence="3" id="KW-0295">Fungicide</keyword>
<feature type="signal peptide" evidence="5">
    <location>
        <begin position="1"/>
        <end position="26"/>
    </location>
</feature>
<dbReference type="PANTHER" id="PTHR48224">
    <property type="entry name" value="DEFENSIN-LIKE PROTEIN 270-RELATED"/>
    <property type="match status" value="1"/>
</dbReference>
<reference evidence="6" key="1">
    <citation type="submission" date="2017-07" db="EMBL/GenBank/DDBJ databases">
        <title>Taro Niue Genome Assembly and Annotation.</title>
        <authorList>
            <person name="Atibalentja N."/>
            <person name="Keating K."/>
            <person name="Fields C.J."/>
        </authorList>
    </citation>
    <scope>NUCLEOTIDE SEQUENCE</scope>
    <source>
        <strain evidence="6">Niue_2</strain>
        <tissue evidence="6">Leaf</tissue>
    </source>
</reference>
<evidence type="ECO:0000256" key="5">
    <source>
        <dbReference type="SAM" id="SignalP"/>
    </source>
</evidence>
<protein>
    <submittedName>
        <fullName evidence="6">Uncharacterized protein</fullName>
    </submittedName>
</protein>
<organism evidence="6 7">
    <name type="scientific">Colocasia esculenta</name>
    <name type="common">Wild taro</name>
    <name type="synonym">Arum esculentum</name>
    <dbReference type="NCBI Taxonomy" id="4460"/>
    <lineage>
        <taxon>Eukaryota</taxon>
        <taxon>Viridiplantae</taxon>
        <taxon>Streptophyta</taxon>
        <taxon>Embryophyta</taxon>
        <taxon>Tracheophyta</taxon>
        <taxon>Spermatophyta</taxon>
        <taxon>Magnoliopsida</taxon>
        <taxon>Liliopsida</taxon>
        <taxon>Araceae</taxon>
        <taxon>Aroideae</taxon>
        <taxon>Colocasieae</taxon>
        <taxon>Colocasia</taxon>
    </lineage>
</organism>
<dbReference type="InterPro" id="IPR010851">
    <property type="entry name" value="DEFL"/>
</dbReference>
<dbReference type="AlphaFoldDB" id="A0A843WW80"/>
<evidence type="ECO:0000256" key="1">
    <source>
        <dbReference type="ARBA" id="ARBA00006722"/>
    </source>
</evidence>
<gene>
    <name evidence="6" type="ORF">Taro_041050</name>
</gene>
<name>A0A843WW80_COLES</name>
<keyword evidence="2" id="KW-0929">Antimicrobial</keyword>
<keyword evidence="4" id="KW-0611">Plant defense</keyword>
<dbReference type="OrthoDB" id="791958at2759"/>
<comment type="similarity">
    <text evidence="1">Belongs to the DEFL family.</text>
</comment>
<keyword evidence="5" id="KW-0732">Signal</keyword>
<evidence type="ECO:0000313" key="6">
    <source>
        <dbReference type="EMBL" id="MQM08194.1"/>
    </source>
</evidence>
<feature type="chain" id="PRO_5032859498" evidence="5">
    <location>
        <begin position="27"/>
        <end position="83"/>
    </location>
</feature>
<dbReference type="GO" id="GO:0050832">
    <property type="term" value="P:defense response to fungus"/>
    <property type="evidence" value="ECO:0007669"/>
    <property type="project" value="UniProtKB-KW"/>
</dbReference>
<dbReference type="EMBL" id="NMUH01004056">
    <property type="protein sequence ID" value="MQM08194.1"/>
    <property type="molecule type" value="Genomic_DNA"/>
</dbReference>
<proteinExistence type="inferred from homology"/>
<dbReference type="PANTHER" id="PTHR48224:SF1">
    <property type="entry name" value="DEFENSIN-LIKE PROTEIN 270"/>
    <property type="match status" value="1"/>
</dbReference>